<dbReference type="CDD" id="cd06579">
    <property type="entry name" value="TM_PBP1_transp_AraH_like"/>
    <property type="match status" value="1"/>
</dbReference>
<evidence type="ECO:0000256" key="3">
    <source>
        <dbReference type="ARBA" id="ARBA00022692"/>
    </source>
</evidence>
<feature type="transmembrane region" description="Helical" evidence="7">
    <location>
        <begin position="192"/>
        <end position="213"/>
    </location>
</feature>
<feature type="region of interest" description="Disordered" evidence="6">
    <location>
        <begin position="1"/>
        <end position="22"/>
    </location>
</feature>
<evidence type="ECO:0000256" key="7">
    <source>
        <dbReference type="SAM" id="Phobius"/>
    </source>
</evidence>
<dbReference type="Proteomes" id="UP001168528">
    <property type="component" value="Unassembled WGS sequence"/>
</dbReference>
<feature type="transmembrane region" description="Helical" evidence="7">
    <location>
        <begin position="30"/>
        <end position="58"/>
    </location>
</feature>
<feature type="transmembrane region" description="Helical" evidence="7">
    <location>
        <begin position="95"/>
        <end position="113"/>
    </location>
</feature>
<feature type="transmembrane region" description="Helical" evidence="7">
    <location>
        <begin position="119"/>
        <end position="140"/>
    </location>
</feature>
<keyword evidence="3 7" id="KW-0812">Transmembrane</keyword>
<gene>
    <name evidence="8" type="ORF">Q0590_15515</name>
</gene>
<feature type="transmembrane region" description="Helical" evidence="7">
    <location>
        <begin position="147"/>
        <end position="167"/>
    </location>
</feature>
<comment type="caution">
    <text evidence="8">The sequence shown here is derived from an EMBL/GenBank/DDBJ whole genome shotgun (WGS) entry which is preliminary data.</text>
</comment>
<evidence type="ECO:0000256" key="6">
    <source>
        <dbReference type="SAM" id="MobiDB-lite"/>
    </source>
</evidence>
<keyword evidence="9" id="KW-1185">Reference proteome</keyword>
<feature type="transmembrane region" description="Helical" evidence="7">
    <location>
        <begin position="234"/>
        <end position="260"/>
    </location>
</feature>
<dbReference type="EMBL" id="JAUKPO010000008">
    <property type="protein sequence ID" value="MDO1447678.1"/>
    <property type="molecule type" value="Genomic_DNA"/>
</dbReference>
<comment type="subcellular location">
    <subcellularLocation>
        <location evidence="1">Cell membrane</location>
        <topology evidence="1">Multi-pass membrane protein</topology>
    </subcellularLocation>
</comment>
<feature type="transmembrane region" description="Helical" evidence="7">
    <location>
        <begin position="64"/>
        <end position="83"/>
    </location>
</feature>
<keyword evidence="5 7" id="KW-0472">Membrane</keyword>
<evidence type="ECO:0000313" key="9">
    <source>
        <dbReference type="Proteomes" id="UP001168528"/>
    </source>
</evidence>
<reference evidence="8" key="1">
    <citation type="submission" date="2023-07" db="EMBL/GenBank/DDBJ databases">
        <title>The genome sequence of Rhodocytophaga aerolata KACC 12507.</title>
        <authorList>
            <person name="Zhang X."/>
        </authorList>
    </citation>
    <scope>NUCLEOTIDE SEQUENCE</scope>
    <source>
        <strain evidence="8">KACC 12507</strain>
    </source>
</reference>
<evidence type="ECO:0000256" key="4">
    <source>
        <dbReference type="ARBA" id="ARBA00022989"/>
    </source>
</evidence>
<evidence type="ECO:0000256" key="5">
    <source>
        <dbReference type="ARBA" id="ARBA00023136"/>
    </source>
</evidence>
<keyword evidence="2" id="KW-1003">Cell membrane</keyword>
<dbReference type="Pfam" id="PF02653">
    <property type="entry name" value="BPD_transp_2"/>
    <property type="match status" value="1"/>
</dbReference>
<dbReference type="RefSeq" id="WP_302038482.1">
    <property type="nucleotide sequence ID" value="NZ_JAUKPO010000008.1"/>
</dbReference>
<organism evidence="8 9">
    <name type="scientific">Rhodocytophaga aerolata</name>
    <dbReference type="NCBI Taxonomy" id="455078"/>
    <lineage>
        <taxon>Bacteria</taxon>
        <taxon>Pseudomonadati</taxon>
        <taxon>Bacteroidota</taxon>
        <taxon>Cytophagia</taxon>
        <taxon>Cytophagales</taxon>
        <taxon>Rhodocytophagaceae</taxon>
        <taxon>Rhodocytophaga</taxon>
    </lineage>
</organism>
<dbReference type="PANTHER" id="PTHR32196:SF72">
    <property type="entry name" value="RIBOSE IMPORT PERMEASE PROTEIN RBSC"/>
    <property type="match status" value="1"/>
</dbReference>
<evidence type="ECO:0000313" key="8">
    <source>
        <dbReference type="EMBL" id="MDO1447678.1"/>
    </source>
</evidence>
<feature type="transmembrane region" description="Helical" evidence="7">
    <location>
        <begin position="280"/>
        <end position="311"/>
    </location>
</feature>
<dbReference type="PANTHER" id="PTHR32196">
    <property type="entry name" value="ABC TRANSPORTER PERMEASE PROTEIN YPHD-RELATED-RELATED"/>
    <property type="match status" value="1"/>
</dbReference>
<sequence length="348" mass="36384">MTPKVEIPPATVMPPLPNKSKGESSSVKKVLLQFAPFFGLLSVFILFVILCPPAFYSFYNFKTIITQTVIVGIAAMGMTMIIISGGIDLSVGSQIALGTVVIATILNMGGPGVEASTGITILAALGAIAACAVCGWLIGLTTSRLNIVPFIVTLGVMQIARGVAKWIGKEQTVSTPVNNLQKLMLLDPEPEWLIFAPGVWITILLVALTAVVLKYTVFGRYIFAIGSNEKTARLCGINVSLTRMAIYTFSALFTGVASVMQYSNLTVGDPTAAAGMELDIIAAVVIGGGSLSGGEGSAMGSIIGALIMAVLRNGCNMLGVPNFVQEVIIGVIIIGAVAIDRLKHHIKA</sequence>
<dbReference type="InterPro" id="IPR001851">
    <property type="entry name" value="ABC_transp_permease"/>
</dbReference>
<name>A0ABT8R6F3_9BACT</name>
<protein>
    <submittedName>
        <fullName evidence="8">ABC transporter permease</fullName>
    </submittedName>
</protein>
<proteinExistence type="predicted"/>
<keyword evidence="4 7" id="KW-1133">Transmembrane helix</keyword>
<evidence type="ECO:0000256" key="2">
    <source>
        <dbReference type="ARBA" id="ARBA00022475"/>
    </source>
</evidence>
<accession>A0ABT8R6F3</accession>
<feature type="transmembrane region" description="Helical" evidence="7">
    <location>
        <begin position="323"/>
        <end position="339"/>
    </location>
</feature>
<evidence type="ECO:0000256" key="1">
    <source>
        <dbReference type="ARBA" id="ARBA00004651"/>
    </source>
</evidence>